<accession>A0AAE0JYH9</accession>
<sequence length="53" mass="6215">MLWLLKPLEENVFICGVIYMSMCLGQYKLGQLSGNREDLERAQRVLRRREGNS</sequence>
<gene>
    <name evidence="1" type="ORF">B0T24DRAFT_633481</name>
</gene>
<protein>
    <submittedName>
        <fullName evidence="1">Uncharacterized protein</fullName>
    </submittedName>
</protein>
<evidence type="ECO:0000313" key="2">
    <source>
        <dbReference type="Proteomes" id="UP001287356"/>
    </source>
</evidence>
<proteinExistence type="predicted"/>
<reference evidence="1" key="1">
    <citation type="journal article" date="2023" name="Mol. Phylogenet. Evol.">
        <title>Genome-scale phylogeny and comparative genomics of the fungal order Sordariales.</title>
        <authorList>
            <person name="Hensen N."/>
            <person name="Bonometti L."/>
            <person name="Westerberg I."/>
            <person name="Brannstrom I.O."/>
            <person name="Guillou S."/>
            <person name="Cros-Aarteil S."/>
            <person name="Calhoun S."/>
            <person name="Haridas S."/>
            <person name="Kuo A."/>
            <person name="Mondo S."/>
            <person name="Pangilinan J."/>
            <person name="Riley R."/>
            <person name="LaButti K."/>
            <person name="Andreopoulos B."/>
            <person name="Lipzen A."/>
            <person name="Chen C."/>
            <person name="Yan M."/>
            <person name="Daum C."/>
            <person name="Ng V."/>
            <person name="Clum A."/>
            <person name="Steindorff A."/>
            <person name="Ohm R.A."/>
            <person name="Martin F."/>
            <person name="Silar P."/>
            <person name="Natvig D.O."/>
            <person name="Lalanne C."/>
            <person name="Gautier V."/>
            <person name="Ament-Velasquez S.L."/>
            <person name="Kruys A."/>
            <person name="Hutchinson M.I."/>
            <person name="Powell A.J."/>
            <person name="Barry K."/>
            <person name="Miller A.N."/>
            <person name="Grigoriev I.V."/>
            <person name="Debuchy R."/>
            <person name="Gladieux P."/>
            <person name="Hiltunen Thoren M."/>
            <person name="Johannesson H."/>
        </authorList>
    </citation>
    <scope>NUCLEOTIDE SEQUENCE</scope>
    <source>
        <strain evidence="1">CBS 958.72</strain>
    </source>
</reference>
<name>A0AAE0JYH9_9PEZI</name>
<reference evidence="1" key="2">
    <citation type="submission" date="2023-06" db="EMBL/GenBank/DDBJ databases">
        <authorList>
            <consortium name="Lawrence Berkeley National Laboratory"/>
            <person name="Haridas S."/>
            <person name="Hensen N."/>
            <person name="Bonometti L."/>
            <person name="Westerberg I."/>
            <person name="Brannstrom I.O."/>
            <person name="Guillou S."/>
            <person name="Cros-Aarteil S."/>
            <person name="Calhoun S."/>
            <person name="Kuo A."/>
            <person name="Mondo S."/>
            <person name="Pangilinan J."/>
            <person name="Riley R."/>
            <person name="Labutti K."/>
            <person name="Andreopoulos B."/>
            <person name="Lipzen A."/>
            <person name="Chen C."/>
            <person name="Yanf M."/>
            <person name="Daum C."/>
            <person name="Ng V."/>
            <person name="Clum A."/>
            <person name="Steindorff A."/>
            <person name="Ohm R."/>
            <person name="Martin F."/>
            <person name="Silar P."/>
            <person name="Natvig D."/>
            <person name="Lalanne C."/>
            <person name="Gautier V."/>
            <person name="Ament-Velasquez S.L."/>
            <person name="Kruys A."/>
            <person name="Hutchinson M.I."/>
            <person name="Powell A.J."/>
            <person name="Barry K."/>
            <person name="Miller A.N."/>
            <person name="Grigoriev I.V."/>
            <person name="Debuchy R."/>
            <person name="Gladieux P."/>
            <person name="Thoren M.H."/>
            <person name="Johannesson H."/>
        </authorList>
    </citation>
    <scope>NUCLEOTIDE SEQUENCE</scope>
    <source>
        <strain evidence="1">CBS 958.72</strain>
    </source>
</reference>
<dbReference type="AlphaFoldDB" id="A0AAE0JYH9"/>
<organism evidence="1 2">
    <name type="scientific">Lasiosphaeria ovina</name>
    <dbReference type="NCBI Taxonomy" id="92902"/>
    <lineage>
        <taxon>Eukaryota</taxon>
        <taxon>Fungi</taxon>
        <taxon>Dikarya</taxon>
        <taxon>Ascomycota</taxon>
        <taxon>Pezizomycotina</taxon>
        <taxon>Sordariomycetes</taxon>
        <taxon>Sordariomycetidae</taxon>
        <taxon>Sordariales</taxon>
        <taxon>Lasiosphaeriaceae</taxon>
        <taxon>Lasiosphaeria</taxon>
    </lineage>
</organism>
<dbReference type="EMBL" id="JAULSN010000007">
    <property type="protein sequence ID" value="KAK3366723.1"/>
    <property type="molecule type" value="Genomic_DNA"/>
</dbReference>
<comment type="caution">
    <text evidence="1">The sequence shown here is derived from an EMBL/GenBank/DDBJ whole genome shotgun (WGS) entry which is preliminary data.</text>
</comment>
<dbReference type="Proteomes" id="UP001287356">
    <property type="component" value="Unassembled WGS sequence"/>
</dbReference>
<evidence type="ECO:0000313" key="1">
    <source>
        <dbReference type="EMBL" id="KAK3366723.1"/>
    </source>
</evidence>
<keyword evidence="2" id="KW-1185">Reference proteome</keyword>